<dbReference type="RefSeq" id="XP_056686992.1">
    <property type="nucleotide sequence ID" value="XM_056831014.1"/>
</dbReference>
<accession>A0ABM3QUE8</accession>
<dbReference type="Proteomes" id="UP000813463">
    <property type="component" value="Chromosome 4"/>
</dbReference>
<dbReference type="Pfam" id="PF16661">
    <property type="entry name" value="Lactamase_B_6"/>
    <property type="match status" value="1"/>
</dbReference>
<dbReference type="Proteomes" id="UP000813463">
    <property type="component" value="Chromosome 2"/>
</dbReference>
<dbReference type="InterPro" id="IPR001279">
    <property type="entry name" value="Metallo-B-lactamas"/>
</dbReference>
<evidence type="ECO:0000313" key="5">
    <source>
        <dbReference type="RefSeq" id="XP_056692456.1"/>
    </source>
</evidence>
<dbReference type="InterPro" id="IPR036866">
    <property type="entry name" value="RibonucZ/Hydroxyglut_hydro"/>
</dbReference>
<dbReference type="PANTHER" id="PTHR45922:SF1">
    <property type="entry name" value="CLEAVAGE AND POLYADENYLATION SPECIFICITY FACTOR SUBUNIT 2"/>
    <property type="match status" value="1"/>
</dbReference>
<dbReference type="SUPFAM" id="SSF56281">
    <property type="entry name" value="Metallo-hydrolase/oxidoreductase"/>
    <property type="match status" value="1"/>
</dbReference>
<keyword evidence="1" id="KW-0694">RNA-binding</keyword>
<dbReference type="PANTHER" id="PTHR45922">
    <property type="entry name" value="CLEAVAGE AND POLYADENYLATION SPECIFICITY FACTOR SUBUNIT 2"/>
    <property type="match status" value="1"/>
</dbReference>
<dbReference type="RefSeq" id="XP_056692456.1">
    <property type="nucleotide sequence ID" value="XM_056836478.1"/>
</dbReference>
<sequence length="138" mass="15764">MLVHSQIHLGINPGFKMMTSHQLILTFYHLGDVKVCCSQPRAILMSELMQKTNNHYKIRVASTVDVVFLSYPNALHLLGAFPYAMKQFGLSAPVYATEPVYRLGLLTMYDHYISHKIVQRDKEQHTKLLKGEGKGFKQ</sequence>
<evidence type="ECO:0000259" key="2">
    <source>
        <dbReference type="Pfam" id="PF16661"/>
    </source>
</evidence>
<reference evidence="3" key="1">
    <citation type="journal article" date="2021" name="Nat. Commun.">
        <title>Genomic analyses provide insights into spinach domestication and the genetic basis of agronomic traits.</title>
        <authorList>
            <person name="Cai X."/>
            <person name="Sun X."/>
            <person name="Xu C."/>
            <person name="Sun H."/>
            <person name="Wang X."/>
            <person name="Ge C."/>
            <person name="Zhang Z."/>
            <person name="Wang Q."/>
            <person name="Fei Z."/>
            <person name="Jiao C."/>
            <person name="Wang Q."/>
        </authorList>
    </citation>
    <scope>NUCLEOTIDE SEQUENCE [LARGE SCALE GENOMIC DNA]</scope>
    <source>
        <strain evidence="3">cv. Varoflay</strain>
    </source>
</reference>
<dbReference type="InterPro" id="IPR027075">
    <property type="entry name" value="CPSF2"/>
</dbReference>
<dbReference type="Gene3D" id="3.60.15.10">
    <property type="entry name" value="Ribonuclease Z/Hydroxyacylglutathione hydrolase-like"/>
    <property type="match status" value="1"/>
</dbReference>
<reference evidence="4 5" key="2">
    <citation type="submission" date="2025-05" db="UniProtKB">
        <authorList>
            <consortium name="RefSeq"/>
        </authorList>
    </citation>
    <scope>IDENTIFICATION</scope>
    <source>
        <tissue evidence="4 5">Leaf</tissue>
    </source>
</reference>
<comment type="similarity">
    <text evidence="1">Belongs to the metallo-beta-lactamase superfamily. RNA-metabolizing metallo-beta-lactamase-like family. CPSF2/YSH1 subfamily.</text>
</comment>
<gene>
    <name evidence="4" type="primary">LOC130462548</name>
    <name evidence="5" type="synonym">LOC110788074</name>
    <name evidence="6" type="synonym">LOC130472494</name>
</gene>
<dbReference type="Proteomes" id="UP000813463">
    <property type="component" value="Chromosome 6"/>
</dbReference>
<keyword evidence="3" id="KW-1185">Reference proteome</keyword>
<evidence type="ECO:0000313" key="3">
    <source>
        <dbReference type="Proteomes" id="UP000813463"/>
    </source>
</evidence>
<dbReference type="GeneID" id="130462548"/>
<name>A0ABM3QUE8_SPIOL</name>
<feature type="domain" description="Metallo-beta-lactamase" evidence="2">
    <location>
        <begin position="55"/>
        <end position="126"/>
    </location>
</feature>
<evidence type="ECO:0000256" key="1">
    <source>
        <dbReference type="RuleBase" id="RU365006"/>
    </source>
</evidence>
<evidence type="ECO:0000313" key="4">
    <source>
        <dbReference type="RefSeq" id="XP_056686992.1"/>
    </source>
</evidence>
<evidence type="ECO:0000313" key="6">
    <source>
        <dbReference type="RefSeq" id="XP_056699645.1"/>
    </source>
</evidence>
<protein>
    <recommendedName>
        <fullName evidence="1">Cleavage and polyadenylation specificity factor subunit 2</fullName>
    </recommendedName>
    <alternativeName>
        <fullName evidence="1">Cleavage and polyadenylation specificity factor 100 kDa subunit</fullName>
    </alternativeName>
</protein>
<proteinExistence type="inferred from homology"/>
<dbReference type="RefSeq" id="XP_056699645.1">
    <property type="nucleotide sequence ID" value="XM_056843667.1"/>
</dbReference>
<comment type="subcellular location">
    <subcellularLocation>
        <location evidence="1">Nucleus</location>
    </subcellularLocation>
</comment>
<keyword evidence="1" id="KW-0507">mRNA processing</keyword>
<keyword evidence="1" id="KW-0539">Nucleus</keyword>
<organism evidence="3 4">
    <name type="scientific">Spinacia oleracea</name>
    <name type="common">Spinach</name>
    <dbReference type="NCBI Taxonomy" id="3562"/>
    <lineage>
        <taxon>Eukaryota</taxon>
        <taxon>Viridiplantae</taxon>
        <taxon>Streptophyta</taxon>
        <taxon>Embryophyta</taxon>
        <taxon>Tracheophyta</taxon>
        <taxon>Spermatophyta</taxon>
        <taxon>Magnoliopsida</taxon>
        <taxon>eudicotyledons</taxon>
        <taxon>Gunneridae</taxon>
        <taxon>Pentapetalae</taxon>
        <taxon>Caryophyllales</taxon>
        <taxon>Chenopodiaceae</taxon>
        <taxon>Chenopodioideae</taxon>
        <taxon>Anserineae</taxon>
        <taxon>Spinacia</taxon>
    </lineage>
</organism>